<feature type="domain" description="DHHA1" evidence="2">
    <location>
        <begin position="249"/>
        <end position="333"/>
    </location>
</feature>
<proteinExistence type="predicted"/>
<dbReference type="Gene3D" id="3.90.1640.10">
    <property type="entry name" value="inorganic pyrophosphatase (n-terminal core)"/>
    <property type="match status" value="1"/>
</dbReference>
<gene>
    <name evidence="3" type="ORF">AVDCRST_MAG19-2842</name>
</gene>
<reference evidence="3" key="1">
    <citation type="submission" date="2020-02" db="EMBL/GenBank/DDBJ databases">
        <authorList>
            <person name="Meier V. D."/>
        </authorList>
    </citation>
    <scope>NUCLEOTIDE SEQUENCE</scope>
    <source>
        <strain evidence="3">AVDCRST_MAG19</strain>
    </source>
</reference>
<feature type="domain" description="DDH" evidence="1">
    <location>
        <begin position="31"/>
        <end position="173"/>
    </location>
</feature>
<dbReference type="GO" id="GO:0003676">
    <property type="term" value="F:nucleic acid binding"/>
    <property type="evidence" value="ECO:0007669"/>
    <property type="project" value="InterPro"/>
</dbReference>
<evidence type="ECO:0000259" key="1">
    <source>
        <dbReference type="Pfam" id="PF01368"/>
    </source>
</evidence>
<sequence length="351" mass="37180">MSGRGAWQLDPEDAVLALDRLRDARVVLMPTHQNVDADGLASPLAVRHALAQVGVEAYPVITDGDLPSNLRFLPGIESVLVYGQDPLPDYDRICLIDCADRKRLGRFSKEDPTRLDGRVPIVNVDHHVTNDRFGVVNIVVPDASSSAEIVAALLKAWGTELTAEIAQCLLAGIFGDTLGLRTPSTTPSTMRTAADLVDAGAALVPIVDNLFRLKPRSTVCLWEHALGNVQYAGPLVWTELTREGFRGCGAEMSEAEGLVNFLAGTEGSRAAVILYQDNDARGWRVSLRSLGEDVDVSAIAAVFGGGGHPRAAGVHIEGGPADRDAFLARVAELATPAIPATVPAGDDVASV</sequence>
<evidence type="ECO:0000259" key="2">
    <source>
        <dbReference type="Pfam" id="PF02272"/>
    </source>
</evidence>
<dbReference type="AlphaFoldDB" id="A0A6J4V7T5"/>
<dbReference type="SUPFAM" id="SSF64182">
    <property type="entry name" value="DHH phosphoesterases"/>
    <property type="match status" value="1"/>
</dbReference>
<dbReference type="InterPro" id="IPR003156">
    <property type="entry name" value="DHHA1_dom"/>
</dbReference>
<evidence type="ECO:0000313" key="3">
    <source>
        <dbReference type="EMBL" id="CAA9571701.1"/>
    </source>
</evidence>
<dbReference type="InterPro" id="IPR001667">
    <property type="entry name" value="DDH_dom"/>
</dbReference>
<organism evidence="3">
    <name type="scientific">uncultured Thermomicrobiales bacterium</name>
    <dbReference type="NCBI Taxonomy" id="1645740"/>
    <lineage>
        <taxon>Bacteria</taxon>
        <taxon>Pseudomonadati</taxon>
        <taxon>Thermomicrobiota</taxon>
        <taxon>Thermomicrobia</taxon>
        <taxon>Thermomicrobiales</taxon>
        <taxon>environmental samples</taxon>
    </lineage>
</organism>
<dbReference type="EMBL" id="CADCWL010000146">
    <property type="protein sequence ID" value="CAA9571701.1"/>
    <property type="molecule type" value="Genomic_DNA"/>
</dbReference>
<dbReference type="Pfam" id="PF01368">
    <property type="entry name" value="DHH"/>
    <property type="match status" value="1"/>
</dbReference>
<dbReference type="InterPro" id="IPR051319">
    <property type="entry name" value="Oligoribo/pAp-PDE_c-di-AMP_PDE"/>
</dbReference>
<protein>
    <submittedName>
        <fullName evidence="3">RecJ</fullName>
    </submittedName>
</protein>
<dbReference type="Pfam" id="PF02272">
    <property type="entry name" value="DHHA1"/>
    <property type="match status" value="1"/>
</dbReference>
<dbReference type="InterPro" id="IPR038763">
    <property type="entry name" value="DHH_sf"/>
</dbReference>
<dbReference type="PANTHER" id="PTHR47618">
    <property type="entry name" value="BIFUNCTIONAL OLIGORIBONUCLEASE AND PAP PHOSPHATASE NRNA"/>
    <property type="match status" value="1"/>
</dbReference>
<dbReference type="Gene3D" id="3.10.310.30">
    <property type="match status" value="1"/>
</dbReference>
<name>A0A6J4V7T5_9BACT</name>
<accession>A0A6J4V7T5</accession>
<dbReference type="PANTHER" id="PTHR47618:SF1">
    <property type="entry name" value="BIFUNCTIONAL OLIGORIBONUCLEASE AND PAP PHOSPHATASE NRNA"/>
    <property type="match status" value="1"/>
</dbReference>